<accession>A0A2W1B5F6</accession>
<keyword evidence="2" id="KW-1185">Reference proteome</keyword>
<evidence type="ECO:0000313" key="2">
    <source>
        <dbReference type="Proteomes" id="UP000249218"/>
    </source>
</evidence>
<dbReference type="EMBL" id="KZ150308">
    <property type="protein sequence ID" value="PZC71482.1"/>
    <property type="molecule type" value="Genomic_DNA"/>
</dbReference>
<dbReference type="AlphaFoldDB" id="A0A2W1B5F6"/>
<sequence>MIRAAAYILRFIRNARYKHERKQGSLTIDELRNSTILLARLSQIDSFPQEYNLLSNKSSVRVITMFHYCEIFGQAYMQGTMSTAVNSFRKCGIWPYNQEVD</sequence>
<organism evidence="1 2">
    <name type="scientific">Helicoverpa armigera</name>
    <name type="common">Cotton bollworm</name>
    <name type="synonym">Heliothis armigera</name>
    <dbReference type="NCBI Taxonomy" id="29058"/>
    <lineage>
        <taxon>Eukaryota</taxon>
        <taxon>Metazoa</taxon>
        <taxon>Ecdysozoa</taxon>
        <taxon>Arthropoda</taxon>
        <taxon>Hexapoda</taxon>
        <taxon>Insecta</taxon>
        <taxon>Pterygota</taxon>
        <taxon>Neoptera</taxon>
        <taxon>Endopterygota</taxon>
        <taxon>Lepidoptera</taxon>
        <taxon>Glossata</taxon>
        <taxon>Ditrysia</taxon>
        <taxon>Noctuoidea</taxon>
        <taxon>Noctuidae</taxon>
        <taxon>Heliothinae</taxon>
        <taxon>Helicoverpa</taxon>
    </lineage>
</organism>
<reference evidence="1 2" key="1">
    <citation type="journal article" date="2017" name="BMC Biol.">
        <title>Genomic innovations, transcriptional plasticity and gene loss underlying the evolution and divergence of two highly polyphagous and invasive Helicoverpa pest species.</title>
        <authorList>
            <person name="Pearce S.L."/>
            <person name="Clarke D.F."/>
            <person name="East P.D."/>
            <person name="Elfekih S."/>
            <person name="Gordon K.H."/>
            <person name="Jermiin L.S."/>
            <person name="McGaughran A."/>
            <person name="Oakeshott J.G."/>
            <person name="Papanikolaou A."/>
            <person name="Perera O.P."/>
            <person name="Rane R.V."/>
            <person name="Richards S."/>
            <person name="Tay W.T."/>
            <person name="Walsh T.K."/>
            <person name="Anderson A."/>
            <person name="Anderson C.J."/>
            <person name="Asgari S."/>
            <person name="Board P.G."/>
            <person name="Bretschneider A."/>
            <person name="Campbell P.M."/>
            <person name="Chertemps T."/>
            <person name="Christeller J.T."/>
            <person name="Coppin C.W."/>
            <person name="Downes S.J."/>
            <person name="Duan G."/>
            <person name="Farnsworth C.A."/>
            <person name="Good R.T."/>
            <person name="Han L.B."/>
            <person name="Han Y.C."/>
            <person name="Hatje K."/>
            <person name="Horne I."/>
            <person name="Huang Y.P."/>
            <person name="Hughes D.S."/>
            <person name="Jacquin-Joly E."/>
            <person name="James W."/>
            <person name="Jhangiani S."/>
            <person name="Kollmar M."/>
            <person name="Kuwar S.S."/>
            <person name="Li S."/>
            <person name="Liu N.Y."/>
            <person name="Maibeche M.T."/>
            <person name="Miller J.R."/>
            <person name="Montagne N."/>
            <person name="Perry T."/>
            <person name="Qu J."/>
            <person name="Song S.V."/>
            <person name="Sutton G.G."/>
            <person name="Vogel H."/>
            <person name="Walenz B.P."/>
            <person name="Xu W."/>
            <person name="Zhang H.J."/>
            <person name="Zou Z."/>
            <person name="Batterham P."/>
            <person name="Edwards O.R."/>
            <person name="Feyereisen R."/>
            <person name="Gibbs R.A."/>
            <person name="Heckel D.G."/>
            <person name="McGrath A."/>
            <person name="Robin C."/>
            <person name="Scherer S.E."/>
            <person name="Worley K.C."/>
            <person name="Wu Y.D."/>
        </authorList>
    </citation>
    <scope>NUCLEOTIDE SEQUENCE [LARGE SCALE GENOMIC DNA]</scope>
    <source>
        <strain evidence="1">Harm_GR_Male_#8</strain>
        <tissue evidence="1">Whole organism</tissue>
    </source>
</reference>
<dbReference type="Proteomes" id="UP000249218">
    <property type="component" value="Unassembled WGS sequence"/>
</dbReference>
<proteinExistence type="predicted"/>
<evidence type="ECO:0000313" key="1">
    <source>
        <dbReference type="EMBL" id="PZC71482.1"/>
    </source>
</evidence>
<name>A0A2W1B5F6_HELAM</name>
<protein>
    <submittedName>
        <fullName evidence="1">Uncharacterized protein</fullName>
    </submittedName>
</protein>
<gene>
    <name evidence="1" type="primary">HaOG213345</name>
    <name evidence="1" type="ORF">B5X24_HaOG213345</name>
</gene>